<dbReference type="AlphaFoldDB" id="A0AAE1CZA3"/>
<feature type="compositionally biased region" description="Basic and acidic residues" evidence="6">
    <location>
        <begin position="738"/>
        <end position="748"/>
    </location>
</feature>
<feature type="transmembrane region" description="Helical" evidence="7">
    <location>
        <begin position="440"/>
        <end position="467"/>
    </location>
</feature>
<evidence type="ECO:0000256" key="7">
    <source>
        <dbReference type="SAM" id="Phobius"/>
    </source>
</evidence>
<dbReference type="EMBL" id="JAWDGP010006108">
    <property type="protein sequence ID" value="KAK3747110.1"/>
    <property type="molecule type" value="Genomic_DNA"/>
</dbReference>
<comment type="similarity">
    <text evidence="2">Belongs to the major facilitator superfamily. MFSD6 family.</text>
</comment>
<keyword evidence="10" id="KW-1185">Reference proteome</keyword>
<dbReference type="PANTHER" id="PTHR16172:SF41">
    <property type="entry name" value="MAJOR FACILITATOR SUPERFAMILY DOMAIN-CONTAINING PROTEIN 6-LIKE"/>
    <property type="match status" value="1"/>
</dbReference>
<accession>A0AAE1CZA3</accession>
<evidence type="ECO:0000256" key="6">
    <source>
        <dbReference type="SAM" id="MobiDB-lite"/>
    </source>
</evidence>
<feature type="transmembrane region" description="Helical" evidence="7">
    <location>
        <begin position="473"/>
        <end position="493"/>
    </location>
</feature>
<keyword evidence="4 7" id="KW-1133">Transmembrane helix</keyword>
<feature type="domain" description="Major facilitator superfamily associated" evidence="8">
    <location>
        <begin position="1"/>
        <end position="599"/>
    </location>
</feature>
<keyword evidence="3 7" id="KW-0812">Transmembrane</keyword>
<feature type="region of interest" description="Disordered" evidence="6">
    <location>
        <begin position="220"/>
        <end position="258"/>
    </location>
</feature>
<feature type="region of interest" description="Disordered" evidence="6">
    <location>
        <begin position="138"/>
        <end position="191"/>
    </location>
</feature>
<protein>
    <recommendedName>
        <fullName evidence="8">Major facilitator superfamily associated domain-containing protein</fullName>
    </recommendedName>
</protein>
<reference evidence="9" key="1">
    <citation type="journal article" date="2023" name="G3 (Bethesda)">
        <title>A reference genome for the long-term kleptoplast-retaining sea slug Elysia crispata morphotype clarki.</title>
        <authorList>
            <person name="Eastman K.E."/>
            <person name="Pendleton A.L."/>
            <person name="Shaikh M.A."/>
            <person name="Suttiyut T."/>
            <person name="Ogas R."/>
            <person name="Tomko P."/>
            <person name="Gavelis G."/>
            <person name="Widhalm J.R."/>
            <person name="Wisecaver J.H."/>
        </authorList>
    </citation>
    <scope>NUCLEOTIDE SEQUENCE</scope>
    <source>
        <strain evidence="9">ECLA1</strain>
    </source>
</reference>
<feature type="compositionally biased region" description="Polar residues" evidence="6">
    <location>
        <begin position="220"/>
        <end position="244"/>
    </location>
</feature>
<evidence type="ECO:0000256" key="3">
    <source>
        <dbReference type="ARBA" id="ARBA00022692"/>
    </source>
</evidence>
<feature type="transmembrane region" description="Helical" evidence="7">
    <location>
        <begin position="6"/>
        <end position="24"/>
    </location>
</feature>
<dbReference type="Gene3D" id="1.20.1250.20">
    <property type="entry name" value="MFS general substrate transporter like domains"/>
    <property type="match status" value="2"/>
</dbReference>
<feature type="transmembrane region" description="Helical" evidence="7">
    <location>
        <begin position="597"/>
        <end position="614"/>
    </location>
</feature>
<feature type="transmembrane region" description="Helical" evidence="7">
    <location>
        <begin position="505"/>
        <end position="528"/>
    </location>
</feature>
<dbReference type="GO" id="GO:0016020">
    <property type="term" value="C:membrane"/>
    <property type="evidence" value="ECO:0007669"/>
    <property type="project" value="UniProtKB-SubCell"/>
</dbReference>
<dbReference type="SUPFAM" id="SSF103473">
    <property type="entry name" value="MFS general substrate transporter"/>
    <property type="match status" value="2"/>
</dbReference>
<feature type="compositionally biased region" description="Polar residues" evidence="6">
    <location>
        <begin position="714"/>
        <end position="723"/>
    </location>
</feature>
<proteinExistence type="inferred from homology"/>
<sequence>MFYFFFYGACGAVIPFIAVFLKSLRLTAAETGVVTGASVIVAAFLRTGIGVAADKLAARKVFLMISCCGFGATFFLLWFVPPRADILLPGEVAPHNTSGPDIAQFWSGKEQTTRFWVCFSSNGSELCRHPAALGSSPCQLVTNGQAPTRPRVSRRAAGRPESSSPFRADDQTSGEFRSSSSSSNLVKKRSDTSSQLSQTYLNSLEHAGSPCFVLRELDSLSTEKSGKTPSRSTGSSRTASVSTRTDPRPAGGGSEPNACLPDCRATFSSPFASDTPWEVSSEFLLQIGTTDSSDVTSYSDVTVAAMPAGSRMSREGKARPGVFRADSAFLVSLMLVTIARALYSSATSLADAVTYTVLGPLSLKWGRQRMWGTVGTALAVVSATNINDHLQGTSFVALFFACLLLSSLATLVGGVFLRVDRSPKQTSLRRDVSRLLGEAAVRVFLLKLVAYGIMCGTAQNFFLWFLVDLGSDQTTLGLCVVVHCMSSVLTLRFSSRIFKHISHDAVIRIVLATYVVRFLLFSFLTHAWSALPVEVLHGVTYSLMWAAASSTASQMALPGTQASCQAIAGAFYWDLGRGLGNLLTGQLMQAMGGRWTFRAYAGACALMLPLFWLLDRTWPISRQHVLPVSTCEKDFIPHPGEDEGDATQQGEVLYDKDLPANSRPSRNSGADEHNNLLPATDSGETLARGDDNSASEALQGQGPLNPVKPDVPNSAENGGLQLSKSEDPCTGLLQLRPSAEDVRDDEQTIRVSGN</sequence>
<gene>
    <name evidence="9" type="ORF">RRG08_046497</name>
</gene>
<name>A0AAE1CZA3_9GAST</name>
<organism evidence="9 10">
    <name type="scientific">Elysia crispata</name>
    <name type="common">lettuce slug</name>
    <dbReference type="NCBI Taxonomy" id="231223"/>
    <lineage>
        <taxon>Eukaryota</taxon>
        <taxon>Metazoa</taxon>
        <taxon>Spiralia</taxon>
        <taxon>Lophotrochozoa</taxon>
        <taxon>Mollusca</taxon>
        <taxon>Gastropoda</taxon>
        <taxon>Heterobranchia</taxon>
        <taxon>Euthyneura</taxon>
        <taxon>Panpulmonata</taxon>
        <taxon>Sacoglossa</taxon>
        <taxon>Placobranchoidea</taxon>
        <taxon>Plakobranchidae</taxon>
        <taxon>Elysia</taxon>
    </lineage>
</organism>
<evidence type="ECO:0000256" key="4">
    <source>
        <dbReference type="ARBA" id="ARBA00022989"/>
    </source>
</evidence>
<evidence type="ECO:0000256" key="2">
    <source>
        <dbReference type="ARBA" id="ARBA00005241"/>
    </source>
</evidence>
<dbReference type="Proteomes" id="UP001283361">
    <property type="component" value="Unassembled WGS sequence"/>
</dbReference>
<dbReference type="Pfam" id="PF12832">
    <property type="entry name" value="MFS_1_like"/>
    <property type="match status" value="1"/>
</dbReference>
<dbReference type="PANTHER" id="PTHR16172">
    <property type="entry name" value="MAJOR FACILITATOR SUPERFAMILY DOMAIN-CONTAINING PROTEIN 6-LIKE"/>
    <property type="match status" value="1"/>
</dbReference>
<feature type="transmembrane region" description="Helical" evidence="7">
    <location>
        <begin position="395"/>
        <end position="419"/>
    </location>
</feature>
<keyword evidence="5 7" id="KW-0472">Membrane</keyword>
<dbReference type="InterPro" id="IPR051717">
    <property type="entry name" value="MFS_MFSD6"/>
</dbReference>
<feature type="transmembrane region" description="Helical" evidence="7">
    <location>
        <begin position="61"/>
        <end position="80"/>
    </location>
</feature>
<evidence type="ECO:0000256" key="5">
    <source>
        <dbReference type="ARBA" id="ARBA00023136"/>
    </source>
</evidence>
<feature type="transmembrane region" description="Helical" evidence="7">
    <location>
        <begin position="31"/>
        <end position="49"/>
    </location>
</feature>
<comment type="caution">
    <text evidence="9">The sequence shown here is derived from an EMBL/GenBank/DDBJ whole genome shotgun (WGS) entry which is preliminary data.</text>
</comment>
<feature type="region of interest" description="Disordered" evidence="6">
    <location>
        <begin position="657"/>
        <end position="754"/>
    </location>
</feature>
<evidence type="ECO:0000313" key="9">
    <source>
        <dbReference type="EMBL" id="KAK3747110.1"/>
    </source>
</evidence>
<dbReference type="InterPro" id="IPR024989">
    <property type="entry name" value="MFS_assoc_dom"/>
</dbReference>
<evidence type="ECO:0000259" key="8">
    <source>
        <dbReference type="Pfam" id="PF12832"/>
    </source>
</evidence>
<evidence type="ECO:0000313" key="10">
    <source>
        <dbReference type="Proteomes" id="UP001283361"/>
    </source>
</evidence>
<feature type="compositionally biased region" description="Polar residues" evidence="6">
    <location>
        <begin position="161"/>
        <end position="177"/>
    </location>
</feature>
<comment type="subcellular location">
    <subcellularLocation>
        <location evidence="1">Membrane</location>
        <topology evidence="1">Multi-pass membrane protein</topology>
    </subcellularLocation>
</comment>
<dbReference type="InterPro" id="IPR036259">
    <property type="entry name" value="MFS_trans_sf"/>
</dbReference>
<evidence type="ECO:0000256" key="1">
    <source>
        <dbReference type="ARBA" id="ARBA00004141"/>
    </source>
</evidence>